<protein>
    <recommendedName>
        <fullName evidence="1">VWFA domain-containing protein</fullName>
    </recommendedName>
</protein>
<sequence>MNREQALNLTPYHWDIFWETLSQWPGWQEILAEFQTKPFGPELIPELFWLLYSGTIEVSPMHLVPAAARLNILVINRLLQSREFQQLRQVTRGGRQKSLFAAFQILALIVKVLPPELIDVALKVKSVSFTVNRLKTQADFLGKGRYGTNRELPSSHLLYRAYMRTVRELEKALRVQRSLLAELMRLWFSGSASRLGQEFQQGFQVPVAGDLVYGEKSKHFLSNGLRGYLVYMARYSGNQKLKNIANRAQTLKWSGAIPCIAEGEGGLQGVCTGGVIEFLLTEQWRDFFHPSSKRRFYARLIEQQLWMLDFSDRLQRGPLVICVDCSGSMQGPKEEKAKAIAIKVLEQARLSRRDCIVILFGDHETIETISCLKGFYGESDILNILLTFFGTRTTDFNRPLEEVMKIAANHAKDQLDMLFISDGLGTVNTETLEKFSHLQNSGRLFTWAIIVDGAEKEGKEVRGFAQYIFFSRELLEAEV</sequence>
<name>A0A0L6W549_9FIRM</name>
<dbReference type="EMBL" id="LGTE01000003">
    <property type="protein sequence ID" value="KNZ70483.1"/>
    <property type="molecule type" value="Genomic_DNA"/>
</dbReference>
<evidence type="ECO:0000313" key="2">
    <source>
        <dbReference type="EMBL" id="KNZ70483.1"/>
    </source>
</evidence>
<comment type="caution">
    <text evidence="2">The sequence shown here is derived from an EMBL/GenBank/DDBJ whole genome shotgun (WGS) entry which is preliminary data.</text>
</comment>
<dbReference type="SUPFAM" id="SSF53300">
    <property type="entry name" value="vWA-like"/>
    <property type="match status" value="1"/>
</dbReference>
<dbReference type="RefSeq" id="WP_052216864.1">
    <property type="nucleotide sequence ID" value="NZ_LGTE01000003.1"/>
</dbReference>
<gene>
    <name evidence="2" type="ORF">Tfer_0665</name>
</gene>
<keyword evidence="3" id="KW-1185">Reference proteome</keyword>
<dbReference type="PANTHER" id="PTHR36846:SF1">
    <property type="entry name" value="PROTEIN VIAA"/>
    <property type="match status" value="1"/>
</dbReference>
<evidence type="ECO:0000313" key="3">
    <source>
        <dbReference type="Proteomes" id="UP000037175"/>
    </source>
</evidence>
<dbReference type="PANTHER" id="PTHR36846">
    <property type="entry name" value="PROTEIN VIAA"/>
    <property type="match status" value="1"/>
</dbReference>
<dbReference type="GO" id="GO:0005829">
    <property type="term" value="C:cytosol"/>
    <property type="evidence" value="ECO:0007669"/>
    <property type="project" value="TreeGrafter"/>
</dbReference>
<feature type="domain" description="VWFA" evidence="1">
    <location>
        <begin position="316"/>
        <end position="473"/>
    </location>
</feature>
<dbReference type="AlphaFoldDB" id="A0A0L6W549"/>
<accession>A0A0L6W549</accession>
<dbReference type="Pfam" id="PF13519">
    <property type="entry name" value="VWA_2"/>
    <property type="match status" value="1"/>
</dbReference>
<dbReference type="SMART" id="SM00327">
    <property type="entry name" value="VWA"/>
    <property type="match status" value="1"/>
</dbReference>
<organism evidence="2 3">
    <name type="scientific">Thermincola ferriacetica</name>
    <dbReference type="NCBI Taxonomy" id="281456"/>
    <lineage>
        <taxon>Bacteria</taxon>
        <taxon>Bacillati</taxon>
        <taxon>Bacillota</taxon>
        <taxon>Clostridia</taxon>
        <taxon>Eubacteriales</taxon>
        <taxon>Thermincolaceae</taxon>
        <taxon>Thermincola</taxon>
    </lineage>
</organism>
<reference evidence="3" key="1">
    <citation type="submission" date="2015-07" db="EMBL/GenBank/DDBJ databases">
        <title>Complete Genome of Thermincola ferriacetica strain Z-0001T.</title>
        <authorList>
            <person name="Lusk B."/>
            <person name="Badalamenti J.P."/>
            <person name="Parameswaran P."/>
            <person name="Bond D.R."/>
            <person name="Torres C.I."/>
        </authorList>
    </citation>
    <scope>NUCLEOTIDE SEQUENCE [LARGE SCALE GENOMIC DNA]</scope>
    <source>
        <strain evidence="3">Z-0001</strain>
    </source>
</reference>
<dbReference type="InterPro" id="IPR036465">
    <property type="entry name" value="vWFA_dom_sf"/>
</dbReference>
<dbReference type="InterPro" id="IPR002035">
    <property type="entry name" value="VWF_A"/>
</dbReference>
<dbReference type="Gene3D" id="3.40.50.410">
    <property type="entry name" value="von Willebrand factor, type A domain"/>
    <property type="match status" value="1"/>
</dbReference>
<dbReference type="Proteomes" id="UP000037175">
    <property type="component" value="Unassembled WGS sequence"/>
</dbReference>
<proteinExistence type="predicted"/>
<evidence type="ECO:0000259" key="1">
    <source>
        <dbReference type="SMART" id="SM00327"/>
    </source>
</evidence>